<feature type="transmembrane region" description="Helical" evidence="1">
    <location>
        <begin position="183"/>
        <end position="203"/>
    </location>
</feature>
<dbReference type="Pfam" id="PF00892">
    <property type="entry name" value="EamA"/>
    <property type="match status" value="2"/>
</dbReference>
<feature type="transmembrane region" description="Helical" evidence="1">
    <location>
        <begin position="266"/>
        <end position="284"/>
    </location>
</feature>
<evidence type="ECO:0000313" key="3">
    <source>
        <dbReference type="EMBL" id="NJO99366.1"/>
    </source>
</evidence>
<dbReference type="PANTHER" id="PTHR22911:SF137">
    <property type="entry name" value="SOLUTE CARRIER FAMILY 35 MEMBER G2-RELATED"/>
    <property type="match status" value="1"/>
</dbReference>
<dbReference type="EMBL" id="JAAVJI010000001">
    <property type="protein sequence ID" value="NJO99366.1"/>
    <property type="molecule type" value="Genomic_DNA"/>
</dbReference>
<feature type="transmembrane region" description="Helical" evidence="1">
    <location>
        <begin position="150"/>
        <end position="171"/>
    </location>
</feature>
<reference evidence="3 4" key="1">
    <citation type="submission" date="2020-03" db="EMBL/GenBank/DDBJ databases">
        <authorList>
            <person name="Wang L."/>
            <person name="He N."/>
            <person name="Li Y."/>
            <person name="Fang Y."/>
            <person name="Zhang F."/>
        </authorList>
    </citation>
    <scope>NUCLEOTIDE SEQUENCE [LARGE SCALE GENOMIC DNA]</scope>
    <source>
        <strain evidence="4">hsmgli-8</strain>
    </source>
</reference>
<keyword evidence="1" id="KW-0472">Membrane</keyword>
<name>A0ABX0Y800_9PSED</name>
<protein>
    <submittedName>
        <fullName evidence="3">DMT family transporter</fullName>
    </submittedName>
</protein>
<feature type="transmembrane region" description="Helical" evidence="1">
    <location>
        <begin position="209"/>
        <end position="229"/>
    </location>
</feature>
<dbReference type="Proteomes" id="UP000746535">
    <property type="component" value="Unassembled WGS sequence"/>
</dbReference>
<feature type="transmembrane region" description="Helical" evidence="1">
    <location>
        <begin position="241"/>
        <end position="260"/>
    </location>
</feature>
<feature type="transmembrane region" description="Helical" evidence="1">
    <location>
        <begin position="7"/>
        <end position="26"/>
    </location>
</feature>
<dbReference type="PANTHER" id="PTHR22911">
    <property type="entry name" value="ACYL-MALONYL CONDENSING ENZYME-RELATED"/>
    <property type="match status" value="1"/>
</dbReference>
<dbReference type="InterPro" id="IPR037185">
    <property type="entry name" value="EmrE-like"/>
</dbReference>
<evidence type="ECO:0000256" key="1">
    <source>
        <dbReference type="SAM" id="Phobius"/>
    </source>
</evidence>
<sequence>MIPSQAYLQLHIAALLYGLSALFGQALQVPPVVIVCGRGVFALAVLVPLCLWARGSPNHSAFPPLGAAGKVTLMLLGCALAGHWVLFFMAIQAGGVAVATLGFATFPVFTAVTERLVFGYPMGPKAWAIIALATLGLALVGPGADAGSASLTGLAWGVLSGAVYAGIAIANKRLNIQAHGFTLSLWQMLGIVLATLPFVGGQWAGVTPMGWLLLAGLGVLCTGLAYTLFIGSLQHVSANTAAVVIALEPVYAIAGAWLLFGNRPTLAMAAGGALILGAVAWASHSPGKPVAGSL</sequence>
<dbReference type="InterPro" id="IPR000620">
    <property type="entry name" value="EamA_dom"/>
</dbReference>
<dbReference type="SUPFAM" id="SSF103481">
    <property type="entry name" value="Multidrug resistance efflux transporter EmrE"/>
    <property type="match status" value="2"/>
</dbReference>
<evidence type="ECO:0000313" key="4">
    <source>
        <dbReference type="Proteomes" id="UP000746535"/>
    </source>
</evidence>
<keyword evidence="1" id="KW-0812">Transmembrane</keyword>
<feature type="transmembrane region" description="Helical" evidence="1">
    <location>
        <begin position="93"/>
        <end position="114"/>
    </location>
</feature>
<keyword evidence="4" id="KW-1185">Reference proteome</keyword>
<organism evidence="3 4">
    <name type="scientific">Pseudomonas quercus</name>
    <dbReference type="NCBI Taxonomy" id="2722792"/>
    <lineage>
        <taxon>Bacteria</taxon>
        <taxon>Pseudomonadati</taxon>
        <taxon>Pseudomonadota</taxon>
        <taxon>Gammaproteobacteria</taxon>
        <taxon>Pseudomonadales</taxon>
        <taxon>Pseudomonadaceae</taxon>
        <taxon>Pseudomonas</taxon>
    </lineage>
</organism>
<feature type="transmembrane region" description="Helical" evidence="1">
    <location>
        <begin position="126"/>
        <end position="144"/>
    </location>
</feature>
<accession>A0ABX0Y800</accession>
<gene>
    <name evidence="3" type="ORF">HBH25_00575</name>
</gene>
<feature type="domain" description="EamA" evidence="2">
    <location>
        <begin position="152"/>
        <end position="281"/>
    </location>
</feature>
<proteinExistence type="predicted"/>
<comment type="caution">
    <text evidence="3">The sequence shown here is derived from an EMBL/GenBank/DDBJ whole genome shotgun (WGS) entry which is preliminary data.</text>
</comment>
<keyword evidence="1" id="KW-1133">Transmembrane helix</keyword>
<feature type="transmembrane region" description="Helical" evidence="1">
    <location>
        <begin position="32"/>
        <end position="53"/>
    </location>
</feature>
<feature type="domain" description="EamA" evidence="2">
    <location>
        <begin position="7"/>
        <end position="140"/>
    </location>
</feature>
<dbReference type="RefSeq" id="WP_168080470.1">
    <property type="nucleotide sequence ID" value="NZ_JAAVJI010000001.1"/>
</dbReference>
<feature type="transmembrane region" description="Helical" evidence="1">
    <location>
        <begin position="65"/>
        <end position="87"/>
    </location>
</feature>
<evidence type="ECO:0000259" key="2">
    <source>
        <dbReference type="Pfam" id="PF00892"/>
    </source>
</evidence>